<comment type="function">
    <text evidence="5">Methylates the class 1 translation termination release factors RF1/PrfA and RF2/PrfB on the glutamine residue of the universally conserved GGQ motif.</text>
</comment>
<keyword evidence="9" id="KW-1185">Reference proteome</keyword>
<keyword evidence="1 5" id="KW-0489">Methyltransferase</keyword>
<dbReference type="CDD" id="cd02440">
    <property type="entry name" value="AdoMet_MTases"/>
    <property type="match status" value="1"/>
</dbReference>
<dbReference type="InterPro" id="IPR004556">
    <property type="entry name" value="HemK-like"/>
</dbReference>
<dbReference type="InterPro" id="IPR019874">
    <property type="entry name" value="RF_methyltr_PrmC"/>
</dbReference>
<comment type="similarity">
    <text evidence="5">Belongs to the protein N5-glutamine methyltransferase family. PrmC subfamily.</text>
</comment>
<dbReference type="InterPro" id="IPR029063">
    <property type="entry name" value="SAM-dependent_MTases_sf"/>
</dbReference>
<dbReference type="InterPro" id="IPR040758">
    <property type="entry name" value="PrmC_N"/>
</dbReference>
<feature type="domain" description="Release factor glutamine methyltransferase N-terminal" evidence="7">
    <location>
        <begin position="5"/>
        <end position="73"/>
    </location>
</feature>
<feature type="binding site" evidence="5">
    <location>
        <position position="183"/>
    </location>
    <ligand>
        <name>S-adenosyl-L-methionine</name>
        <dbReference type="ChEBI" id="CHEBI:59789"/>
    </ligand>
</feature>
<dbReference type="SUPFAM" id="SSF53335">
    <property type="entry name" value="S-adenosyl-L-methionine-dependent methyltransferases"/>
    <property type="match status" value="1"/>
</dbReference>
<evidence type="ECO:0000256" key="3">
    <source>
        <dbReference type="ARBA" id="ARBA00022691"/>
    </source>
</evidence>
<dbReference type="InterPro" id="IPR002052">
    <property type="entry name" value="DNA_methylase_N6_adenine_CS"/>
</dbReference>
<protein>
    <recommendedName>
        <fullName evidence="5">Release factor glutamine methyltransferase</fullName>
        <shortName evidence="5">RF MTase</shortName>
        <ecNumber evidence="5">2.1.1.297</ecNumber>
    </recommendedName>
    <alternativeName>
        <fullName evidence="5">N5-glutamine methyltransferase PrmC</fullName>
    </alternativeName>
    <alternativeName>
        <fullName evidence="5">Protein-(glutamine-N5) MTase PrmC</fullName>
    </alternativeName>
    <alternativeName>
        <fullName evidence="5">Protein-glutamine N-methyltransferase PrmC</fullName>
    </alternativeName>
</protein>
<evidence type="ECO:0000256" key="2">
    <source>
        <dbReference type="ARBA" id="ARBA00022679"/>
    </source>
</evidence>
<evidence type="ECO:0000313" key="8">
    <source>
        <dbReference type="EMBL" id="QCZ93922.1"/>
    </source>
</evidence>
<dbReference type="GO" id="GO:0003676">
    <property type="term" value="F:nucleic acid binding"/>
    <property type="evidence" value="ECO:0007669"/>
    <property type="project" value="InterPro"/>
</dbReference>
<comment type="catalytic activity">
    <reaction evidence="4 5">
        <text>L-glutaminyl-[peptide chain release factor] + S-adenosyl-L-methionine = N(5)-methyl-L-glutaminyl-[peptide chain release factor] + S-adenosyl-L-homocysteine + H(+)</text>
        <dbReference type="Rhea" id="RHEA:42896"/>
        <dbReference type="Rhea" id="RHEA-COMP:10271"/>
        <dbReference type="Rhea" id="RHEA-COMP:10272"/>
        <dbReference type="ChEBI" id="CHEBI:15378"/>
        <dbReference type="ChEBI" id="CHEBI:30011"/>
        <dbReference type="ChEBI" id="CHEBI:57856"/>
        <dbReference type="ChEBI" id="CHEBI:59789"/>
        <dbReference type="ChEBI" id="CHEBI:61891"/>
        <dbReference type="EC" id="2.1.1.297"/>
    </reaction>
</comment>
<dbReference type="PANTHER" id="PTHR18895:SF74">
    <property type="entry name" value="MTRF1L RELEASE FACTOR GLUTAMINE METHYLTRANSFERASE"/>
    <property type="match status" value="1"/>
</dbReference>
<reference evidence="8 9" key="1">
    <citation type="submission" date="2019-04" db="EMBL/GenBank/DDBJ databases">
        <title>Salinimonas iocasae sp. nov., a halophilic bacterium isolated from the outer tube casing of tubeworms in Okinawa Trough.</title>
        <authorList>
            <person name="Zhang H."/>
            <person name="Wang H."/>
            <person name="Li C."/>
        </authorList>
    </citation>
    <scope>NUCLEOTIDE SEQUENCE [LARGE SCALE GENOMIC DNA]</scope>
    <source>
        <strain evidence="8 9">KX18D6</strain>
    </source>
</reference>
<dbReference type="EC" id="2.1.1.297" evidence="5"/>
<dbReference type="EMBL" id="CP039852">
    <property type="protein sequence ID" value="QCZ93922.1"/>
    <property type="molecule type" value="Genomic_DNA"/>
</dbReference>
<evidence type="ECO:0000256" key="1">
    <source>
        <dbReference type="ARBA" id="ARBA00022603"/>
    </source>
</evidence>
<dbReference type="KEGG" id="salk:FBQ74_10685"/>
<evidence type="ECO:0000256" key="4">
    <source>
        <dbReference type="ARBA" id="ARBA00048391"/>
    </source>
</evidence>
<dbReference type="PANTHER" id="PTHR18895">
    <property type="entry name" value="HEMK METHYLTRANSFERASE"/>
    <property type="match status" value="1"/>
</dbReference>
<evidence type="ECO:0000313" key="9">
    <source>
        <dbReference type="Proteomes" id="UP000304912"/>
    </source>
</evidence>
<accession>A0A5B7YDZ8</accession>
<dbReference type="PROSITE" id="PS00092">
    <property type="entry name" value="N6_MTASE"/>
    <property type="match status" value="1"/>
</dbReference>
<dbReference type="InterPro" id="IPR007848">
    <property type="entry name" value="Small_mtfrase_dom"/>
</dbReference>
<dbReference type="Proteomes" id="UP000304912">
    <property type="component" value="Chromosome"/>
</dbReference>
<dbReference type="HAMAP" id="MF_02126">
    <property type="entry name" value="RF_methyltr_PrmC"/>
    <property type="match status" value="1"/>
</dbReference>
<evidence type="ECO:0000259" key="7">
    <source>
        <dbReference type="Pfam" id="PF17827"/>
    </source>
</evidence>
<name>A0A5B7YDZ8_9ALTE</name>
<dbReference type="NCBIfam" id="TIGR00536">
    <property type="entry name" value="hemK_fam"/>
    <property type="match status" value="1"/>
</dbReference>
<sequence length="278" mass="30543">MQIAEALKWASTELSYSDSAAIDARILLCTTLEKPQSYLFTWPERVLSDDETVRFQALIKQRAEGQPVAYLIGAREFWSLSLKVSPTTLIPRPETELLVEQALARLPDGEASVCDLGTGTGAIALAIACERPNVNVIGVDRIADAVSLARENAGRNHISNAVFLQSNWFESLAGQTFSMIVSNPPYVEQDSHYLNEGDVRFEPSSALTAGTDGLDDIRYIISKAPHYLTENGWLLLEHGFNQAKPVQALLNQQGFTQVTTINDLAGQPRVTLGQRGER</sequence>
<dbReference type="AlphaFoldDB" id="A0A5B7YDZ8"/>
<feature type="binding site" evidence="5">
    <location>
        <position position="140"/>
    </location>
    <ligand>
        <name>S-adenosyl-L-methionine</name>
        <dbReference type="ChEBI" id="CHEBI:59789"/>
    </ligand>
</feature>
<dbReference type="Pfam" id="PF17827">
    <property type="entry name" value="PrmC_N"/>
    <property type="match status" value="1"/>
</dbReference>
<dbReference type="GO" id="GO:0032259">
    <property type="term" value="P:methylation"/>
    <property type="evidence" value="ECO:0007669"/>
    <property type="project" value="UniProtKB-KW"/>
</dbReference>
<dbReference type="Pfam" id="PF05175">
    <property type="entry name" value="MTS"/>
    <property type="match status" value="1"/>
</dbReference>
<dbReference type="NCBIfam" id="TIGR03534">
    <property type="entry name" value="RF_mod_PrmC"/>
    <property type="match status" value="1"/>
</dbReference>
<dbReference type="OrthoDB" id="9800643at2"/>
<dbReference type="Gene3D" id="3.40.50.150">
    <property type="entry name" value="Vaccinia Virus protein VP39"/>
    <property type="match status" value="1"/>
</dbReference>
<dbReference type="Gene3D" id="1.10.8.10">
    <property type="entry name" value="DNA helicase RuvA subunit, C-terminal domain"/>
    <property type="match status" value="1"/>
</dbReference>
<gene>
    <name evidence="5 8" type="primary">prmC</name>
    <name evidence="8" type="ORF">FBQ74_10685</name>
</gene>
<feature type="binding site" evidence="5">
    <location>
        <position position="168"/>
    </location>
    <ligand>
        <name>S-adenosyl-L-methionine</name>
        <dbReference type="ChEBI" id="CHEBI:59789"/>
    </ligand>
</feature>
<keyword evidence="3 5" id="KW-0949">S-adenosyl-L-methionine</keyword>
<dbReference type="GO" id="GO:0102559">
    <property type="term" value="F:peptide chain release factor N(5)-glutamine methyltransferase activity"/>
    <property type="evidence" value="ECO:0007669"/>
    <property type="project" value="UniProtKB-EC"/>
</dbReference>
<evidence type="ECO:0000256" key="5">
    <source>
        <dbReference type="HAMAP-Rule" id="MF_02126"/>
    </source>
</evidence>
<dbReference type="RefSeq" id="WP_139756664.1">
    <property type="nucleotide sequence ID" value="NZ_CP039852.1"/>
</dbReference>
<dbReference type="InterPro" id="IPR050320">
    <property type="entry name" value="N5-glutamine_MTase"/>
</dbReference>
<keyword evidence="2 5" id="KW-0808">Transferase</keyword>
<organism evidence="8 9">
    <name type="scientific">Salinimonas iocasae</name>
    <dbReference type="NCBI Taxonomy" id="2572577"/>
    <lineage>
        <taxon>Bacteria</taxon>
        <taxon>Pseudomonadati</taxon>
        <taxon>Pseudomonadota</taxon>
        <taxon>Gammaproteobacteria</taxon>
        <taxon>Alteromonadales</taxon>
        <taxon>Alteromonadaceae</taxon>
        <taxon>Alteromonas/Salinimonas group</taxon>
        <taxon>Salinimonas</taxon>
    </lineage>
</organism>
<feature type="binding site" evidence="5">
    <location>
        <begin position="183"/>
        <end position="186"/>
    </location>
    <ligand>
        <name>substrate</name>
    </ligand>
</feature>
<feature type="binding site" evidence="5">
    <location>
        <begin position="117"/>
        <end position="121"/>
    </location>
    <ligand>
        <name>S-adenosyl-L-methionine</name>
        <dbReference type="ChEBI" id="CHEBI:59789"/>
    </ligand>
</feature>
<feature type="domain" description="Methyltransferase small" evidence="6">
    <location>
        <begin position="95"/>
        <end position="191"/>
    </location>
</feature>
<evidence type="ECO:0000259" key="6">
    <source>
        <dbReference type="Pfam" id="PF05175"/>
    </source>
</evidence>
<proteinExistence type="inferred from homology"/>
<dbReference type="FunFam" id="3.40.50.150:FF:000053">
    <property type="entry name" value="Release factor glutamine methyltransferase"/>
    <property type="match status" value="1"/>
</dbReference>